<feature type="binding site" description="axial binding residue" evidence="8">
    <location>
        <position position="471"/>
    </location>
    <ligand>
        <name>heme</name>
        <dbReference type="ChEBI" id="CHEBI:30413"/>
    </ligand>
    <ligandPart>
        <name>Fe</name>
        <dbReference type="ChEBI" id="CHEBI:18248"/>
    </ligandPart>
</feature>
<reference evidence="11 12" key="1">
    <citation type="submission" date="2015-06" db="EMBL/GenBank/DDBJ databases">
        <title>Survival trade-offs in plant roots during colonization by closely related pathogenic and mutualistic fungi.</title>
        <authorList>
            <person name="Hacquard S."/>
            <person name="Kracher B."/>
            <person name="Hiruma K."/>
            <person name="Weinman A."/>
            <person name="Muench P."/>
            <person name="Garrido Oter R."/>
            <person name="Ver Loren van Themaat E."/>
            <person name="Dallerey J.-F."/>
            <person name="Damm U."/>
            <person name="Henrissat B."/>
            <person name="Lespinet O."/>
            <person name="Thon M."/>
            <person name="Kemen E."/>
            <person name="McHardy A.C."/>
            <person name="Schulze-Lefert P."/>
            <person name="O'Connell R.J."/>
        </authorList>
    </citation>
    <scope>NUCLEOTIDE SEQUENCE [LARGE SCALE GENOMIC DNA]</scope>
    <source>
        <strain evidence="11 12">0861</strain>
    </source>
</reference>
<evidence type="ECO:0000256" key="8">
    <source>
        <dbReference type="PIRSR" id="PIRSR602403-1"/>
    </source>
</evidence>
<comment type="cofactor">
    <cofactor evidence="1 8">
        <name>heme</name>
        <dbReference type="ChEBI" id="CHEBI:30413"/>
    </cofactor>
</comment>
<dbReference type="InterPro" id="IPR002403">
    <property type="entry name" value="Cyt_P450_E_grp-IV"/>
</dbReference>
<evidence type="ECO:0000256" key="10">
    <source>
        <dbReference type="SAM" id="Phobius"/>
    </source>
</evidence>
<dbReference type="Gene3D" id="1.10.630.10">
    <property type="entry name" value="Cytochrome P450"/>
    <property type="match status" value="1"/>
</dbReference>
<keyword evidence="10" id="KW-1133">Transmembrane helix</keyword>
<dbReference type="InterPro" id="IPR036396">
    <property type="entry name" value="Cyt_P450_sf"/>
</dbReference>
<dbReference type="GO" id="GO:0004497">
    <property type="term" value="F:monooxygenase activity"/>
    <property type="evidence" value="ECO:0007669"/>
    <property type="project" value="UniProtKB-KW"/>
</dbReference>
<evidence type="ECO:0000313" key="12">
    <source>
        <dbReference type="Proteomes" id="UP000076552"/>
    </source>
</evidence>
<evidence type="ECO:0000256" key="3">
    <source>
        <dbReference type="ARBA" id="ARBA00022617"/>
    </source>
</evidence>
<keyword evidence="12" id="KW-1185">Reference proteome</keyword>
<comment type="similarity">
    <text evidence="2 9">Belongs to the cytochrome P450 family.</text>
</comment>
<sequence length="533" mass="60118">MAPTLFTLLEVTSPISVALAALGSLLILYLANRFVFDTGYPPGIPLVREPVGAKRFSLRTRLAYYTDCERLFHDAYHDYSKHGKPVVIPGIGYRKEVILPPSSIRWILSQPEEKLGVGQAAAEVDQIAWSMGDDRYCMDPWQGLLVKNGLNPLLESISESLNEELIHAFERHFGLDTENWTEVDLLSTVRMVVAQAANGFIVGRPLCRDEEFLTTCLAINDKLVLNAATTGISPAWLRPIIGPIVNWPLRATFRKLRAWFSPLLQMRIEKLKSSQDIPDSERPRDLLQMMVQYAEENRPEELRDIDVMMKRICSANFGAIHQTAIQVTNLFLNILGSDAQFNTISALRDEALGVLHSDDKASWTKAKINKMIKADSIARETLRLHSFGHRVIFRKVLVDGVATPDGHRIPKGTTVSILTRPAQTDPETFEDALSFDPFRFSRLGETETKGPVKLVSTSADYLPFGHGKHACPGRFLVDFEFKIIMAFVTTHYDLKFPKDQNNGQRPENFWVTEVFFPPKGVRICVKRRKPADT</sequence>
<dbReference type="SUPFAM" id="SSF48264">
    <property type="entry name" value="Cytochrome P450"/>
    <property type="match status" value="1"/>
</dbReference>
<evidence type="ECO:0000256" key="9">
    <source>
        <dbReference type="RuleBase" id="RU000461"/>
    </source>
</evidence>
<dbReference type="EMBL" id="LFIV01000033">
    <property type="protein sequence ID" value="KZL74356.1"/>
    <property type="molecule type" value="Genomic_DNA"/>
</dbReference>
<evidence type="ECO:0000256" key="6">
    <source>
        <dbReference type="ARBA" id="ARBA00023004"/>
    </source>
</evidence>
<proteinExistence type="inferred from homology"/>
<dbReference type="PROSITE" id="PS00086">
    <property type="entry name" value="CYTOCHROME_P450"/>
    <property type="match status" value="1"/>
</dbReference>
<keyword evidence="3 8" id="KW-0349">Heme</keyword>
<evidence type="ECO:0000256" key="4">
    <source>
        <dbReference type="ARBA" id="ARBA00022723"/>
    </source>
</evidence>
<evidence type="ECO:0000313" key="11">
    <source>
        <dbReference type="EMBL" id="KZL74356.1"/>
    </source>
</evidence>
<keyword evidence="10" id="KW-0472">Membrane</keyword>
<evidence type="ECO:0000256" key="1">
    <source>
        <dbReference type="ARBA" id="ARBA00001971"/>
    </source>
</evidence>
<dbReference type="CDD" id="cd11041">
    <property type="entry name" value="CYP503A1-like"/>
    <property type="match status" value="1"/>
</dbReference>
<dbReference type="Proteomes" id="UP000076552">
    <property type="component" value="Unassembled WGS sequence"/>
</dbReference>
<dbReference type="PRINTS" id="PR00465">
    <property type="entry name" value="EP450IV"/>
</dbReference>
<dbReference type="STRING" id="708197.A0A166VAD5"/>
<protein>
    <submittedName>
        <fullName evidence="11">Cytochrome P450</fullName>
    </submittedName>
</protein>
<keyword evidence="10" id="KW-0812">Transmembrane</keyword>
<dbReference type="GO" id="GO:0020037">
    <property type="term" value="F:heme binding"/>
    <property type="evidence" value="ECO:0007669"/>
    <property type="project" value="InterPro"/>
</dbReference>
<dbReference type="GO" id="GO:0016705">
    <property type="term" value="F:oxidoreductase activity, acting on paired donors, with incorporation or reduction of molecular oxygen"/>
    <property type="evidence" value="ECO:0007669"/>
    <property type="project" value="InterPro"/>
</dbReference>
<dbReference type="PANTHER" id="PTHR46206">
    <property type="entry name" value="CYTOCHROME P450"/>
    <property type="match status" value="1"/>
</dbReference>
<comment type="caution">
    <text evidence="11">The sequence shown here is derived from an EMBL/GenBank/DDBJ whole genome shotgun (WGS) entry which is preliminary data.</text>
</comment>
<dbReference type="PANTHER" id="PTHR46206:SF1">
    <property type="entry name" value="P450, PUTATIVE (EUROFUNG)-RELATED"/>
    <property type="match status" value="1"/>
</dbReference>
<keyword evidence="5 9" id="KW-0560">Oxidoreductase</keyword>
<name>A0A166VAD5_9PEZI</name>
<evidence type="ECO:0000256" key="2">
    <source>
        <dbReference type="ARBA" id="ARBA00010617"/>
    </source>
</evidence>
<dbReference type="AlphaFoldDB" id="A0A166VAD5"/>
<dbReference type="GO" id="GO:0005506">
    <property type="term" value="F:iron ion binding"/>
    <property type="evidence" value="ECO:0007669"/>
    <property type="project" value="InterPro"/>
</dbReference>
<gene>
    <name evidence="11" type="ORF">CT0861_02051</name>
</gene>
<keyword evidence="6 8" id="KW-0408">Iron</keyword>
<evidence type="ECO:0000256" key="7">
    <source>
        <dbReference type="ARBA" id="ARBA00023033"/>
    </source>
</evidence>
<dbReference type="Pfam" id="PF00067">
    <property type="entry name" value="p450"/>
    <property type="match status" value="1"/>
</dbReference>
<dbReference type="InterPro" id="IPR001128">
    <property type="entry name" value="Cyt_P450"/>
</dbReference>
<keyword evidence="7 9" id="KW-0503">Monooxygenase</keyword>
<feature type="transmembrane region" description="Helical" evidence="10">
    <location>
        <begin position="12"/>
        <end position="31"/>
    </location>
</feature>
<accession>A0A166VAD5</accession>
<evidence type="ECO:0000256" key="5">
    <source>
        <dbReference type="ARBA" id="ARBA00023002"/>
    </source>
</evidence>
<organism evidence="11 12">
    <name type="scientific">Colletotrichum tofieldiae</name>
    <dbReference type="NCBI Taxonomy" id="708197"/>
    <lineage>
        <taxon>Eukaryota</taxon>
        <taxon>Fungi</taxon>
        <taxon>Dikarya</taxon>
        <taxon>Ascomycota</taxon>
        <taxon>Pezizomycotina</taxon>
        <taxon>Sordariomycetes</taxon>
        <taxon>Hypocreomycetidae</taxon>
        <taxon>Glomerellales</taxon>
        <taxon>Glomerellaceae</taxon>
        <taxon>Colletotrichum</taxon>
        <taxon>Colletotrichum spaethianum species complex</taxon>
    </lineage>
</organism>
<keyword evidence="4 8" id="KW-0479">Metal-binding</keyword>
<dbReference type="InterPro" id="IPR017972">
    <property type="entry name" value="Cyt_P450_CS"/>
</dbReference>